<accession>A0A9Q1EV49</accession>
<reference evidence="1" key="1">
    <citation type="journal article" date="2023" name="Science">
        <title>Genome structures resolve the early diversification of teleost fishes.</title>
        <authorList>
            <person name="Parey E."/>
            <person name="Louis A."/>
            <person name="Montfort J."/>
            <person name="Bouchez O."/>
            <person name="Roques C."/>
            <person name="Iampietro C."/>
            <person name="Lluch J."/>
            <person name="Castinel A."/>
            <person name="Donnadieu C."/>
            <person name="Desvignes T."/>
            <person name="Floi Bucao C."/>
            <person name="Jouanno E."/>
            <person name="Wen M."/>
            <person name="Mejri S."/>
            <person name="Dirks R."/>
            <person name="Jansen H."/>
            <person name="Henkel C."/>
            <person name="Chen W.J."/>
            <person name="Zahm M."/>
            <person name="Cabau C."/>
            <person name="Klopp C."/>
            <person name="Thompson A.W."/>
            <person name="Robinson-Rechavi M."/>
            <person name="Braasch I."/>
            <person name="Lecointre G."/>
            <person name="Bobe J."/>
            <person name="Postlethwait J.H."/>
            <person name="Berthelot C."/>
            <person name="Roest Crollius H."/>
            <person name="Guiguen Y."/>
        </authorList>
    </citation>
    <scope>NUCLEOTIDE SEQUENCE</scope>
    <source>
        <strain evidence="1">WJC10195</strain>
    </source>
</reference>
<sequence>MRRAHYCCVMRRSLRQDSVILGEKHEAEPHGRLRAETGFGRRTKALDLSARKSCFTEAAVAVAVIHTELVFV</sequence>
<name>A0A9Q1EV49_SYNKA</name>
<dbReference type="EMBL" id="JAINUF010000012">
    <property type="protein sequence ID" value="KAJ8345572.1"/>
    <property type="molecule type" value="Genomic_DNA"/>
</dbReference>
<evidence type="ECO:0000313" key="1">
    <source>
        <dbReference type="EMBL" id="KAJ8345572.1"/>
    </source>
</evidence>
<gene>
    <name evidence="1" type="ORF">SKAU_G00297650</name>
</gene>
<comment type="caution">
    <text evidence="1">The sequence shown here is derived from an EMBL/GenBank/DDBJ whole genome shotgun (WGS) entry which is preliminary data.</text>
</comment>
<dbReference type="Proteomes" id="UP001152622">
    <property type="component" value="Chromosome 12"/>
</dbReference>
<evidence type="ECO:0000313" key="2">
    <source>
        <dbReference type="Proteomes" id="UP001152622"/>
    </source>
</evidence>
<proteinExistence type="predicted"/>
<organism evidence="1 2">
    <name type="scientific">Synaphobranchus kaupii</name>
    <name type="common">Kaup's arrowtooth eel</name>
    <dbReference type="NCBI Taxonomy" id="118154"/>
    <lineage>
        <taxon>Eukaryota</taxon>
        <taxon>Metazoa</taxon>
        <taxon>Chordata</taxon>
        <taxon>Craniata</taxon>
        <taxon>Vertebrata</taxon>
        <taxon>Euteleostomi</taxon>
        <taxon>Actinopterygii</taxon>
        <taxon>Neopterygii</taxon>
        <taxon>Teleostei</taxon>
        <taxon>Anguilliformes</taxon>
        <taxon>Synaphobranchidae</taxon>
        <taxon>Synaphobranchus</taxon>
    </lineage>
</organism>
<dbReference type="AlphaFoldDB" id="A0A9Q1EV49"/>
<keyword evidence="2" id="KW-1185">Reference proteome</keyword>
<protein>
    <submittedName>
        <fullName evidence="1">Uncharacterized protein</fullName>
    </submittedName>
</protein>